<protein>
    <submittedName>
        <fullName evidence="1">Uncharacterized protein</fullName>
    </submittedName>
</protein>
<dbReference type="AlphaFoldDB" id="A0A1D3TNC2"/>
<accession>A0A1D3TNC2</accession>
<reference evidence="1 2" key="1">
    <citation type="submission" date="2016-09" db="EMBL/GenBank/DDBJ databases">
        <authorList>
            <person name="Capua I."/>
            <person name="De Benedictis P."/>
            <person name="Joannis T."/>
            <person name="Lombin L.H."/>
            <person name="Cattoli G."/>
        </authorList>
    </citation>
    <scope>NUCLEOTIDE SEQUENCE [LARGE SCALE GENOMIC DNA]</scope>
    <source>
        <strain evidence="1 2">GluBS11</strain>
    </source>
</reference>
<proteinExistence type="predicted"/>
<keyword evidence="2" id="KW-1185">Reference proteome</keyword>
<evidence type="ECO:0000313" key="2">
    <source>
        <dbReference type="Proteomes" id="UP000199315"/>
    </source>
</evidence>
<dbReference type="OrthoDB" id="2084104at2"/>
<dbReference type="Proteomes" id="UP000199315">
    <property type="component" value="Unassembled WGS sequence"/>
</dbReference>
<organism evidence="1 2">
    <name type="scientific">Anaerobium acetethylicum</name>
    <dbReference type="NCBI Taxonomy" id="1619234"/>
    <lineage>
        <taxon>Bacteria</taxon>
        <taxon>Bacillati</taxon>
        <taxon>Bacillota</taxon>
        <taxon>Clostridia</taxon>
        <taxon>Lachnospirales</taxon>
        <taxon>Lachnospiraceae</taxon>
        <taxon>Anaerobium</taxon>
    </lineage>
</organism>
<dbReference type="EMBL" id="FMKA01000001">
    <property type="protein sequence ID" value="SCP94821.1"/>
    <property type="molecule type" value="Genomic_DNA"/>
</dbReference>
<evidence type="ECO:0000313" key="1">
    <source>
        <dbReference type="EMBL" id="SCP94821.1"/>
    </source>
</evidence>
<sequence length="146" mass="16794">MKLRIPVSIVLLLFTALMTGCDDKKPEVQIKPEIEQYSTFMSSVPGLPLTAEFTSNSTNGNLTYHWIAEEGYFLTWNQETGRIKVLGNDTRMNEPKIYWSVNPEEETDVSSFSIYLTVEDHNSAEEMSETSIRIERNEEGMYKIKK</sequence>
<name>A0A1D3TNC2_9FIRM</name>
<gene>
    <name evidence="1" type="ORF">SAMN05421730_100174</name>
</gene>
<dbReference type="PROSITE" id="PS51257">
    <property type="entry name" value="PROKAR_LIPOPROTEIN"/>
    <property type="match status" value="1"/>
</dbReference>
<dbReference type="STRING" id="1619234.SAMN05421730_100174"/>
<dbReference type="RefSeq" id="WP_091228531.1">
    <property type="nucleotide sequence ID" value="NZ_FMKA01000001.1"/>
</dbReference>